<protein>
    <submittedName>
        <fullName evidence="2">Uncharacterized protein</fullName>
    </submittedName>
</protein>
<proteinExistence type="predicted"/>
<feature type="transmembrane region" description="Helical" evidence="1">
    <location>
        <begin position="60"/>
        <end position="83"/>
    </location>
</feature>
<keyword evidence="1" id="KW-1133">Transmembrane helix</keyword>
<name>A0A2P4PZ93_RHIID</name>
<organism evidence="2 3">
    <name type="scientific">Rhizophagus irregularis (strain DAOM 181602 / DAOM 197198 / MUCL 43194)</name>
    <name type="common">Arbuscular mycorrhizal fungus</name>
    <name type="synonym">Glomus intraradices</name>
    <dbReference type="NCBI Taxonomy" id="747089"/>
    <lineage>
        <taxon>Eukaryota</taxon>
        <taxon>Fungi</taxon>
        <taxon>Fungi incertae sedis</taxon>
        <taxon>Mucoromycota</taxon>
        <taxon>Glomeromycotina</taxon>
        <taxon>Glomeromycetes</taxon>
        <taxon>Glomerales</taxon>
        <taxon>Glomeraceae</taxon>
        <taxon>Rhizophagus</taxon>
    </lineage>
</organism>
<sequence length="129" mass="14462">MNDFILLNFRHFFSILGQNPLWFTVTILYGISGMTKVIIRSKDLTMIVIFYTDRSCEDGTVSALTGLFEIISEILGDNLIIFVLSSLPSSITSVVILYIPLNFLNITCLLSLSAYLLTKISYPLLTTLL</sequence>
<feature type="transmembrane region" description="Helical" evidence="1">
    <location>
        <begin position="20"/>
        <end position="39"/>
    </location>
</feature>
<dbReference type="EMBL" id="AUPC02000117">
    <property type="protein sequence ID" value="POG70699.1"/>
    <property type="molecule type" value="Genomic_DNA"/>
</dbReference>
<dbReference type="Proteomes" id="UP000018888">
    <property type="component" value="Unassembled WGS sequence"/>
</dbReference>
<feature type="transmembrane region" description="Helical" evidence="1">
    <location>
        <begin position="95"/>
        <end position="117"/>
    </location>
</feature>
<evidence type="ECO:0000256" key="1">
    <source>
        <dbReference type="SAM" id="Phobius"/>
    </source>
</evidence>
<comment type="caution">
    <text evidence="2">The sequence shown here is derived from an EMBL/GenBank/DDBJ whole genome shotgun (WGS) entry which is preliminary data.</text>
</comment>
<evidence type="ECO:0000313" key="2">
    <source>
        <dbReference type="EMBL" id="POG70699.1"/>
    </source>
</evidence>
<dbReference type="AlphaFoldDB" id="A0A2P4PZ93"/>
<keyword evidence="1" id="KW-0472">Membrane</keyword>
<accession>A0A2P4PZ93</accession>
<keyword evidence="3" id="KW-1185">Reference proteome</keyword>
<reference evidence="2 3" key="2">
    <citation type="journal article" date="2018" name="New Phytol.">
        <title>High intraspecific genome diversity in the model arbuscular mycorrhizal symbiont Rhizophagus irregularis.</title>
        <authorList>
            <person name="Chen E.C.H."/>
            <person name="Morin E."/>
            <person name="Beaudet D."/>
            <person name="Noel J."/>
            <person name="Yildirir G."/>
            <person name="Ndikumana S."/>
            <person name="Charron P."/>
            <person name="St-Onge C."/>
            <person name="Giorgi J."/>
            <person name="Kruger M."/>
            <person name="Marton T."/>
            <person name="Ropars J."/>
            <person name="Grigoriev I.V."/>
            <person name="Hainaut M."/>
            <person name="Henrissat B."/>
            <person name="Roux C."/>
            <person name="Martin F."/>
            <person name="Corradi N."/>
        </authorList>
    </citation>
    <scope>NUCLEOTIDE SEQUENCE [LARGE SCALE GENOMIC DNA]</scope>
    <source>
        <strain evidence="2 3">DAOM 197198</strain>
    </source>
</reference>
<evidence type="ECO:0000313" key="3">
    <source>
        <dbReference type="Proteomes" id="UP000018888"/>
    </source>
</evidence>
<reference evidence="2 3" key="1">
    <citation type="journal article" date="2013" name="Proc. Natl. Acad. Sci. U.S.A.">
        <title>Genome of an arbuscular mycorrhizal fungus provides insight into the oldest plant symbiosis.</title>
        <authorList>
            <person name="Tisserant E."/>
            <person name="Malbreil M."/>
            <person name="Kuo A."/>
            <person name="Kohler A."/>
            <person name="Symeonidi A."/>
            <person name="Balestrini R."/>
            <person name="Charron P."/>
            <person name="Duensing N."/>
            <person name="Frei Dit Frey N."/>
            <person name="Gianinazzi-Pearson V."/>
            <person name="Gilbert L.B."/>
            <person name="Handa Y."/>
            <person name="Herr J.R."/>
            <person name="Hijri M."/>
            <person name="Koul R."/>
            <person name="Kawaguchi M."/>
            <person name="Krajinski F."/>
            <person name="Lammers P.J."/>
            <person name="Masclaux F.G."/>
            <person name="Murat C."/>
            <person name="Morin E."/>
            <person name="Ndikumana S."/>
            <person name="Pagni M."/>
            <person name="Petitpierre D."/>
            <person name="Requena N."/>
            <person name="Rosikiewicz P."/>
            <person name="Riley R."/>
            <person name="Saito K."/>
            <person name="San Clemente H."/>
            <person name="Shapiro H."/>
            <person name="van Tuinen D."/>
            <person name="Becard G."/>
            <person name="Bonfante P."/>
            <person name="Paszkowski U."/>
            <person name="Shachar-Hill Y.Y."/>
            <person name="Tuskan G.A."/>
            <person name="Young P.W."/>
            <person name="Sanders I.R."/>
            <person name="Henrissat B."/>
            <person name="Rensing S.A."/>
            <person name="Grigoriev I.V."/>
            <person name="Corradi N."/>
            <person name="Roux C."/>
            <person name="Martin F."/>
        </authorList>
    </citation>
    <scope>NUCLEOTIDE SEQUENCE [LARGE SCALE GENOMIC DNA]</scope>
    <source>
        <strain evidence="2 3">DAOM 197198</strain>
    </source>
</reference>
<keyword evidence="1" id="KW-0812">Transmembrane</keyword>
<gene>
    <name evidence="2" type="ORF">GLOIN_2v1613821</name>
</gene>